<evidence type="ECO:0000256" key="5">
    <source>
        <dbReference type="ARBA" id="ARBA00038202"/>
    </source>
</evidence>
<dbReference type="Proteomes" id="UP000261600">
    <property type="component" value="Unplaced"/>
</dbReference>
<dbReference type="InterPro" id="IPR002048">
    <property type="entry name" value="EF_hand_dom"/>
</dbReference>
<dbReference type="CDD" id="cd00051">
    <property type="entry name" value="EFh"/>
    <property type="match status" value="1"/>
</dbReference>
<protein>
    <recommendedName>
        <fullName evidence="6">EF-hand domain-containing protein</fullName>
    </recommendedName>
</protein>
<dbReference type="SMART" id="SM00054">
    <property type="entry name" value="EFh"/>
    <property type="match status" value="2"/>
</dbReference>
<name>A0A3Q3J6Z9_MONAL</name>
<reference evidence="7" key="2">
    <citation type="submission" date="2025-09" db="UniProtKB">
        <authorList>
            <consortium name="Ensembl"/>
        </authorList>
    </citation>
    <scope>IDENTIFICATION</scope>
</reference>
<evidence type="ECO:0000313" key="8">
    <source>
        <dbReference type="Proteomes" id="UP000261600"/>
    </source>
</evidence>
<dbReference type="Ensembl" id="ENSMALT00000009281.1">
    <property type="protein sequence ID" value="ENSMALP00000009092.1"/>
    <property type="gene ID" value="ENSMALG00000006477.1"/>
</dbReference>
<reference evidence="7" key="1">
    <citation type="submission" date="2025-08" db="UniProtKB">
        <authorList>
            <consortium name="Ensembl"/>
        </authorList>
    </citation>
    <scope>IDENTIFICATION</scope>
</reference>
<evidence type="ECO:0000259" key="6">
    <source>
        <dbReference type="PROSITE" id="PS50222"/>
    </source>
</evidence>
<comment type="similarity">
    <text evidence="5">Belongs to the troponin C family.</text>
</comment>
<dbReference type="InterPro" id="IPR011992">
    <property type="entry name" value="EF-hand-dom_pair"/>
</dbReference>
<keyword evidence="1" id="KW-0479">Metal-binding</keyword>
<dbReference type="GO" id="GO:0016460">
    <property type="term" value="C:myosin II complex"/>
    <property type="evidence" value="ECO:0007669"/>
    <property type="project" value="TreeGrafter"/>
</dbReference>
<dbReference type="STRING" id="43700.ENSMALP00000009092"/>
<dbReference type="Pfam" id="PF13499">
    <property type="entry name" value="EF-hand_7"/>
    <property type="match status" value="1"/>
</dbReference>
<feature type="domain" description="EF-hand" evidence="6">
    <location>
        <begin position="36"/>
        <end position="69"/>
    </location>
</feature>
<evidence type="ECO:0000256" key="4">
    <source>
        <dbReference type="ARBA" id="ARBA00023179"/>
    </source>
</evidence>
<evidence type="ECO:0000256" key="3">
    <source>
        <dbReference type="ARBA" id="ARBA00022837"/>
    </source>
</evidence>
<dbReference type="PANTHER" id="PTHR23048">
    <property type="entry name" value="MYOSIN LIGHT CHAIN 1, 3"/>
    <property type="match status" value="1"/>
</dbReference>
<keyword evidence="4" id="KW-0514">Muscle protein</keyword>
<organism evidence="7 8">
    <name type="scientific">Monopterus albus</name>
    <name type="common">Swamp eel</name>
    <dbReference type="NCBI Taxonomy" id="43700"/>
    <lineage>
        <taxon>Eukaryota</taxon>
        <taxon>Metazoa</taxon>
        <taxon>Chordata</taxon>
        <taxon>Craniata</taxon>
        <taxon>Vertebrata</taxon>
        <taxon>Euteleostomi</taxon>
        <taxon>Actinopterygii</taxon>
        <taxon>Neopterygii</taxon>
        <taxon>Teleostei</taxon>
        <taxon>Neoteleostei</taxon>
        <taxon>Acanthomorphata</taxon>
        <taxon>Anabantaria</taxon>
        <taxon>Synbranchiformes</taxon>
        <taxon>Synbranchidae</taxon>
        <taxon>Monopterus</taxon>
    </lineage>
</organism>
<dbReference type="InterPro" id="IPR050230">
    <property type="entry name" value="CALM/Myosin/TropC-like"/>
</dbReference>
<keyword evidence="3" id="KW-0106">Calcium</keyword>
<keyword evidence="2" id="KW-0677">Repeat</keyword>
<evidence type="ECO:0000313" key="7">
    <source>
        <dbReference type="Ensembl" id="ENSMALP00000009092.1"/>
    </source>
</evidence>
<evidence type="ECO:0000256" key="2">
    <source>
        <dbReference type="ARBA" id="ARBA00022737"/>
    </source>
</evidence>
<keyword evidence="8" id="KW-1185">Reference proteome</keyword>
<accession>A0A3Q3J6Z9</accession>
<dbReference type="FunFam" id="1.10.238.10:FF:000003">
    <property type="entry name" value="Calmodulin A"/>
    <property type="match status" value="1"/>
</dbReference>
<dbReference type="PANTHER" id="PTHR23048:SF46">
    <property type="entry name" value="TROPONIN C-LIKE ISOFORM X1"/>
    <property type="match status" value="1"/>
</dbReference>
<dbReference type="Gene3D" id="1.10.238.10">
    <property type="entry name" value="EF-hand"/>
    <property type="match status" value="1"/>
</dbReference>
<dbReference type="SUPFAM" id="SSF47473">
    <property type="entry name" value="EF-hand"/>
    <property type="match status" value="1"/>
</dbReference>
<dbReference type="AlphaFoldDB" id="A0A3Q3J6Z9"/>
<dbReference type="PROSITE" id="PS00018">
    <property type="entry name" value="EF_HAND_1"/>
    <property type="match status" value="2"/>
</dbReference>
<dbReference type="GO" id="GO:0005509">
    <property type="term" value="F:calcium ion binding"/>
    <property type="evidence" value="ECO:0007669"/>
    <property type="project" value="InterPro"/>
</dbReference>
<evidence type="ECO:0000256" key="1">
    <source>
        <dbReference type="ARBA" id="ARBA00022723"/>
    </source>
</evidence>
<dbReference type="PROSITE" id="PS50222">
    <property type="entry name" value="EF_HAND_2"/>
    <property type="match status" value="2"/>
</dbReference>
<proteinExistence type="inferred from homology"/>
<dbReference type="InterPro" id="IPR018247">
    <property type="entry name" value="EF_Hand_1_Ca_BS"/>
</dbReference>
<sequence>GWKEFSECFRIFDKNGDGFLDRAEFGEILHLTGETVTEEDIDEMFGESDSNKDGKIDFDEFLKMMENVQ</sequence>
<feature type="domain" description="EF-hand" evidence="6">
    <location>
        <begin position="1"/>
        <end position="35"/>
    </location>
</feature>